<dbReference type="InterPro" id="IPR007934">
    <property type="entry name" value="AbfB_ABD"/>
</dbReference>
<dbReference type="Proteomes" id="UP001271792">
    <property type="component" value="Unassembled WGS sequence"/>
</dbReference>
<organism evidence="2 3">
    <name type="scientific">Lentzea kristufekii</name>
    <dbReference type="NCBI Taxonomy" id="3095430"/>
    <lineage>
        <taxon>Bacteria</taxon>
        <taxon>Bacillati</taxon>
        <taxon>Actinomycetota</taxon>
        <taxon>Actinomycetes</taxon>
        <taxon>Pseudonocardiales</taxon>
        <taxon>Pseudonocardiaceae</taxon>
        <taxon>Lentzea</taxon>
    </lineage>
</organism>
<keyword evidence="3" id="KW-1185">Reference proteome</keyword>
<feature type="domain" description="Alpha-L-arabinofuranosidase B arabinose-binding" evidence="1">
    <location>
        <begin position="103"/>
        <end position="163"/>
    </location>
</feature>
<protein>
    <submittedName>
        <fullName evidence="2">AbfB domain-containing protein</fullName>
    </submittedName>
</protein>
<evidence type="ECO:0000259" key="1">
    <source>
        <dbReference type="Pfam" id="PF05270"/>
    </source>
</evidence>
<comment type="caution">
    <text evidence="2">The sequence shown here is derived from an EMBL/GenBank/DDBJ whole genome shotgun (WGS) entry which is preliminary data.</text>
</comment>
<evidence type="ECO:0000313" key="3">
    <source>
        <dbReference type="Proteomes" id="UP001271792"/>
    </source>
</evidence>
<evidence type="ECO:0000313" key="2">
    <source>
        <dbReference type="EMBL" id="MDX8053912.1"/>
    </source>
</evidence>
<feature type="domain" description="Alpha-L-arabinofuranosidase B arabinose-binding" evidence="1">
    <location>
        <begin position="8"/>
        <end position="46"/>
    </location>
</feature>
<proteinExistence type="predicted"/>
<dbReference type="RefSeq" id="WP_319987716.1">
    <property type="nucleotide sequence ID" value="NZ_JAXAVV010000018.1"/>
</dbReference>
<dbReference type="InterPro" id="IPR036195">
    <property type="entry name" value="AbfB_ABD_sf"/>
</dbReference>
<dbReference type="SUPFAM" id="SSF110221">
    <property type="entry name" value="AbfB domain"/>
    <property type="match status" value="2"/>
</dbReference>
<dbReference type="Gene3D" id="2.80.10.50">
    <property type="match status" value="2"/>
</dbReference>
<dbReference type="Pfam" id="PF05270">
    <property type="entry name" value="AbfB"/>
    <property type="match status" value="2"/>
</dbReference>
<reference evidence="2 3" key="1">
    <citation type="submission" date="2023-11" db="EMBL/GenBank/DDBJ databases">
        <title>Lentzea sokolovensis, sp. nov., Lentzea kristufkii, sp. nov., and Lentzea miocenensis, sp. nov., rare actinobacteria from Sokolov Coal Basin, Miocene lacustrine sediment, Czech Republic.</title>
        <authorList>
            <person name="Lara A."/>
            <person name="Kotroba L."/>
            <person name="Nouioui I."/>
            <person name="Neumann-Schaal M."/>
            <person name="Mast Y."/>
            <person name="Chronakova A."/>
        </authorList>
    </citation>
    <scope>NUCLEOTIDE SEQUENCE [LARGE SCALE GENOMIC DNA]</scope>
    <source>
        <strain evidence="2 3">BCCO 10_0798</strain>
    </source>
</reference>
<name>A0ABU4U0E7_9PSEU</name>
<gene>
    <name evidence="2" type="ORF">SK571_31470</name>
</gene>
<dbReference type="EMBL" id="JAXAVV010000018">
    <property type="protein sequence ID" value="MDX8053912.1"/>
    <property type="molecule type" value="Genomic_DNA"/>
</dbReference>
<accession>A0ABU4U0E7</accession>
<dbReference type="CDD" id="cd23399">
    <property type="entry name" value="beta-trefoil_ABD_ABFB"/>
    <property type="match status" value="1"/>
</dbReference>
<sequence>MTHQGNYPSLSLQSYNYPTRYVRHRHFLGELTEISTDLDKNDATFLGGRGGRNPVVGESVAFEACNWRGFYLRHQGFDVKLHEERPVIDPDRPPTYRTPESDLFHADTGFHLVPGLADSTCVSIRSVNHPDRYIRHRGFKLYLEPANDDLARADATFRITDGLVPGPPRPDIR</sequence>